<keyword evidence="3" id="KW-0808">Transferase</keyword>
<dbReference type="GO" id="GO:0016757">
    <property type="term" value="F:glycosyltransferase activity"/>
    <property type="evidence" value="ECO:0007669"/>
    <property type="project" value="InterPro"/>
</dbReference>
<dbReference type="RefSeq" id="WP_006654894.1">
    <property type="nucleotide sequence ID" value="NZ_AOIM01000042.1"/>
</dbReference>
<dbReference type="Pfam" id="PF00534">
    <property type="entry name" value="Glycos_transf_1"/>
    <property type="match status" value="1"/>
</dbReference>
<dbReference type="Gene3D" id="3.40.50.2000">
    <property type="entry name" value="Glycogen Phosphorylase B"/>
    <property type="match status" value="2"/>
</dbReference>
<protein>
    <submittedName>
        <fullName evidence="3">Group 1 glycosyl transferase</fullName>
    </submittedName>
</protein>
<dbReference type="InterPro" id="IPR001296">
    <property type="entry name" value="Glyco_trans_1"/>
</dbReference>
<organism evidence="3 4">
    <name type="scientific">Natrialba hulunbeirensis JCM 10989</name>
    <dbReference type="NCBI Taxonomy" id="1227493"/>
    <lineage>
        <taxon>Archaea</taxon>
        <taxon>Methanobacteriati</taxon>
        <taxon>Methanobacteriota</taxon>
        <taxon>Stenosarchaea group</taxon>
        <taxon>Halobacteria</taxon>
        <taxon>Halobacteriales</taxon>
        <taxon>Natrialbaceae</taxon>
        <taxon>Natrialba</taxon>
    </lineage>
</organism>
<name>L9ZMU8_9EURY</name>
<dbReference type="Proteomes" id="UP000011519">
    <property type="component" value="Unassembled WGS sequence"/>
</dbReference>
<dbReference type="InterPro" id="IPR050194">
    <property type="entry name" value="Glycosyltransferase_grp1"/>
</dbReference>
<sequence length="366" mass="39514">MHVGLVVPGDLDQLSGGYRYDRKLVSALDARGDDVTVCSLSDEDPTLDRPFDVLLQDTLCSPTLVDRNATLEEPETIVALVHLLEHVGPIAGRETADDSSTTVTHTGREHERRYLESVDAAVCTSEFTREQVSTLVTDDLPTHVAPPAGRQPTPALTPDDIGQRADTGPLRLVFVGNVIPRKNIETLLEALTRVDRDVDWTLTIVGDDAAEPDYTRQIREQSSTSGIAHRVSFYGPVTDDVLESVLARSHALAVPSHYESFGMVYLEAMEFGVVPLASGVGGASELVADGTTGFVVDPDDPERIATIVTDLARDRERLASLATAALETAEAHPSWETTFEELRAFLVELSDSDGHESCSSAGGEQP</sequence>
<dbReference type="EMBL" id="AOIM01000042">
    <property type="protein sequence ID" value="ELY87381.1"/>
    <property type="molecule type" value="Genomic_DNA"/>
</dbReference>
<dbReference type="CDD" id="cd03801">
    <property type="entry name" value="GT4_PimA-like"/>
    <property type="match status" value="1"/>
</dbReference>
<dbReference type="OrthoDB" id="131038at2157"/>
<dbReference type="SUPFAM" id="SSF53756">
    <property type="entry name" value="UDP-Glycosyltransferase/glycogen phosphorylase"/>
    <property type="match status" value="1"/>
</dbReference>
<evidence type="ECO:0000259" key="2">
    <source>
        <dbReference type="Pfam" id="PF00534"/>
    </source>
</evidence>
<gene>
    <name evidence="3" type="ORF">C483_18868</name>
</gene>
<feature type="region of interest" description="Disordered" evidence="1">
    <location>
        <begin position="140"/>
        <end position="162"/>
    </location>
</feature>
<accession>L9ZMU8</accession>
<evidence type="ECO:0000256" key="1">
    <source>
        <dbReference type="SAM" id="MobiDB-lite"/>
    </source>
</evidence>
<dbReference type="STRING" id="1227493.C483_18868"/>
<dbReference type="PANTHER" id="PTHR45947">
    <property type="entry name" value="SULFOQUINOVOSYL TRANSFERASE SQD2"/>
    <property type="match status" value="1"/>
</dbReference>
<feature type="domain" description="Glycosyl transferase family 1" evidence="2">
    <location>
        <begin position="165"/>
        <end position="325"/>
    </location>
</feature>
<dbReference type="AlphaFoldDB" id="L9ZMU8"/>
<dbReference type="PATRIC" id="fig|1227493.4.peg.3797"/>
<proteinExistence type="predicted"/>
<evidence type="ECO:0000313" key="4">
    <source>
        <dbReference type="Proteomes" id="UP000011519"/>
    </source>
</evidence>
<comment type="caution">
    <text evidence="3">The sequence shown here is derived from an EMBL/GenBank/DDBJ whole genome shotgun (WGS) entry which is preliminary data.</text>
</comment>
<reference evidence="3 4" key="1">
    <citation type="journal article" date="2014" name="PLoS Genet.">
        <title>Phylogenetically driven sequencing of extremely halophilic archaea reveals strategies for static and dynamic osmo-response.</title>
        <authorList>
            <person name="Becker E.A."/>
            <person name="Seitzer P.M."/>
            <person name="Tritt A."/>
            <person name="Larsen D."/>
            <person name="Krusor M."/>
            <person name="Yao A.I."/>
            <person name="Wu D."/>
            <person name="Madern D."/>
            <person name="Eisen J.A."/>
            <person name="Darling A.E."/>
            <person name="Facciotti M.T."/>
        </authorList>
    </citation>
    <scope>NUCLEOTIDE SEQUENCE [LARGE SCALE GENOMIC DNA]</scope>
    <source>
        <strain evidence="3 4">JCM 10989</strain>
    </source>
</reference>
<keyword evidence="4" id="KW-1185">Reference proteome</keyword>
<evidence type="ECO:0000313" key="3">
    <source>
        <dbReference type="EMBL" id="ELY87381.1"/>
    </source>
</evidence>
<dbReference type="PANTHER" id="PTHR45947:SF3">
    <property type="entry name" value="SULFOQUINOVOSYL TRANSFERASE SQD2"/>
    <property type="match status" value="1"/>
</dbReference>